<evidence type="ECO:0000256" key="1">
    <source>
        <dbReference type="SAM" id="SignalP"/>
    </source>
</evidence>
<gene>
    <name evidence="2" type="ORF">N1F79_02835</name>
</gene>
<feature type="chain" id="PRO_5045139493" evidence="1">
    <location>
        <begin position="22"/>
        <end position="186"/>
    </location>
</feature>
<evidence type="ECO:0000313" key="3">
    <source>
        <dbReference type="Proteomes" id="UP001337305"/>
    </source>
</evidence>
<keyword evidence="1" id="KW-0732">Signal</keyword>
<keyword evidence="3" id="KW-1185">Reference proteome</keyword>
<reference evidence="2 3" key="1">
    <citation type="submission" date="2022-09" db="EMBL/GenBank/DDBJ databases">
        <title>Genome sequencing of Flavivirga sp. MEBiC05379.</title>
        <authorList>
            <person name="Oh H.-M."/>
            <person name="Kwon K.K."/>
            <person name="Park M.J."/>
            <person name="Yang S.-H."/>
        </authorList>
    </citation>
    <scope>NUCLEOTIDE SEQUENCE [LARGE SCALE GENOMIC DNA]</scope>
    <source>
        <strain evidence="2 3">MEBiC05379</strain>
    </source>
</reference>
<organism evidence="2 3">
    <name type="scientific">Flavivirga spongiicola</name>
    <dbReference type="NCBI Taxonomy" id="421621"/>
    <lineage>
        <taxon>Bacteria</taxon>
        <taxon>Pseudomonadati</taxon>
        <taxon>Bacteroidota</taxon>
        <taxon>Flavobacteriia</taxon>
        <taxon>Flavobacteriales</taxon>
        <taxon>Flavobacteriaceae</taxon>
        <taxon>Flavivirga</taxon>
    </lineage>
</organism>
<sequence>MTKSRTLLASLLIFISLQCFGQQYSEYAIDGNGFDSVFQDLETGSFSGTLNGILIVKDSENKKSLLDFQGSYGKLEIEKDEHEVYDLSYKKYIGKTTSGKTEIKYQTYGSANSFGIEFKGQFYELSLIDGACDLIINGLEYSYESEKNAEYLIIRITKEIRLKNPYRKSISVLPNSTLIFAIKRNK</sequence>
<name>A0ABU7XMX0_9FLAO</name>
<dbReference type="RefSeq" id="WP_303309048.1">
    <property type="nucleotide sequence ID" value="NZ_JAODOP010000001.1"/>
</dbReference>
<evidence type="ECO:0000313" key="2">
    <source>
        <dbReference type="EMBL" id="MEF3832056.1"/>
    </source>
</evidence>
<proteinExistence type="predicted"/>
<feature type="signal peptide" evidence="1">
    <location>
        <begin position="1"/>
        <end position="21"/>
    </location>
</feature>
<protein>
    <submittedName>
        <fullName evidence="2">Uncharacterized protein</fullName>
    </submittedName>
</protein>
<accession>A0ABU7XMX0</accession>
<comment type="caution">
    <text evidence="2">The sequence shown here is derived from an EMBL/GenBank/DDBJ whole genome shotgun (WGS) entry which is preliminary data.</text>
</comment>
<dbReference type="Proteomes" id="UP001337305">
    <property type="component" value="Unassembled WGS sequence"/>
</dbReference>
<dbReference type="EMBL" id="JAODOP010000001">
    <property type="protein sequence ID" value="MEF3832056.1"/>
    <property type="molecule type" value="Genomic_DNA"/>
</dbReference>